<dbReference type="InterPro" id="IPR045279">
    <property type="entry name" value="ARR-like"/>
</dbReference>
<comment type="caution">
    <text evidence="13">The sequence shown here is derived from an EMBL/GenBank/DDBJ whole genome shotgun (WGS) entry which is preliminary data.</text>
</comment>
<dbReference type="SMART" id="SM00448">
    <property type="entry name" value="REC"/>
    <property type="match status" value="1"/>
</dbReference>
<evidence type="ECO:0000256" key="7">
    <source>
        <dbReference type="ARBA" id="ARBA00023242"/>
    </source>
</evidence>
<dbReference type="Pfam" id="PF06203">
    <property type="entry name" value="CCT"/>
    <property type="match status" value="1"/>
</dbReference>
<dbReference type="InterPro" id="IPR001789">
    <property type="entry name" value="Sig_transdc_resp-reg_receiver"/>
</dbReference>
<dbReference type="PROSITE" id="PS51017">
    <property type="entry name" value="CCT"/>
    <property type="match status" value="1"/>
</dbReference>
<evidence type="ECO:0000256" key="8">
    <source>
        <dbReference type="PROSITE-ProRule" id="PRU00169"/>
    </source>
</evidence>
<evidence type="ECO:0000256" key="2">
    <source>
        <dbReference type="ARBA" id="ARBA00010330"/>
    </source>
</evidence>
<feature type="compositionally biased region" description="Polar residues" evidence="10">
    <location>
        <begin position="386"/>
        <end position="400"/>
    </location>
</feature>
<keyword evidence="4" id="KW-0805">Transcription regulation</keyword>
<evidence type="ECO:0000256" key="5">
    <source>
        <dbReference type="ARBA" id="ARBA00023108"/>
    </source>
</evidence>
<feature type="domain" description="Response regulatory" evidence="11">
    <location>
        <begin position="53"/>
        <end position="171"/>
    </location>
</feature>
<dbReference type="PANTHER" id="PTHR43874:SF117">
    <property type="entry name" value="TWO-COMPONENT RESPONSE REGULATOR-LIKE APRR3"/>
    <property type="match status" value="1"/>
</dbReference>
<dbReference type="GO" id="GO:0009736">
    <property type="term" value="P:cytokinin-activated signaling pathway"/>
    <property type="evidence" value="ECO:0007669"/>
    <property type="project" value="InterPro"/>
</dbReference>
<comment type="similarity">
    <text evidence="2">Belongs to the ARR-like family.</text>
</comment>
<proteinExistence type="inferred from homology"/>
<evidence type="ECO:0000259" key="11">
    <source>
        <dbReference type="PROSITE" id="PS50110"/>
    </source>
</evidence>
<sequence>MMMVLPIKEDNNMFNEQKEARNGVVRDEQEAPRQQPRGSVIHWERYLPFGTIKVLLVENDDPTRHVVSALLQNCSYEVMAVANGLRAWRVLEDPTNHIDIVLSEEDMPVLSGSDLLCMIMSHKTLKNIPVIMMSSHDCISLVFKCLSKGAVDFLVKPIRKNEVKNLWQHLWRRCHSSSGSGSESGTLSRKSIKSKGNDEPENYAASSDVNEHDDYSDDLMVRDGSENGSGTESSWTKRAAEPESSHPMSSLNRSPNAPDSTCAQLVHVKHDKCGSSWTWVTEKKECQEQHEQVVDAAEGKYSEVRIKRNKEWQCGNQCENSPTNLEEVDCKQFDSGQYEHQNESITGKDRAPDIITAIQQAESRASDAPCGSSDILQVKDGASRGSGENPSLEPTPTLLQGASDRQDSANNGHNVLRHSESSAFSKYSTASSGKKALTRNKGSCSPLDHSSVTMKTEALRTLPSHSSGILLNQSSIRSSNKNDTRTTAKCVSPKPEALIDKSGSNSAFKCFHSSSFKPMDNGSSQEVLTETVNDTELKTSLSPLRTASQVFHFQHHFPYLRQLCQIEKEHNLQADHDSSEKIIATAKQCGSSNLFEGPSECDIVNYSVNGSTSGSNYVSNGRNGTGTCLSAENAIIDDGNGTAGAMSRRSGGSAADEDRVAQRVAALTKFRQKRKERCFEKKVRYQSRKRLAEQRPRVKGQFMRQIVCDSEGGKDCSSYGFTSEDKSSDSLR</sequence>
<evidence type="ECO:0000313" key="13">
    <source>
        <dbReference type="EMBL" id="KAE8711200.1"/>
    </source>
</evidence>
<evidence type="ECO:0000256" key="6">
    <source>
        <dbReference type="ARBA" id="ARBA00023163"/>
    </source>
</evidence>
<feature type="region of interest" description="Disordered" evidence="10">
    <location>
        <begin position="464"/>
        <end position="488"/>
    </location>
</feature>
<feature type="domain" description="CCT" evidence="12">
    <location>
        <begin position="663"/>
        <end position="705"/>
    </location>
</feature>
<feature type="compositionally biased region" description="Low complexity" evidence="10">
    <location>
        <begin position="176"/>
        <end position="185"/>
    </location>
</feature>
<keyword evidence="3" id="KW-0902">Two-component regulatory system</keyword>
<dbReference type="PANTHER" id="PTHR43874">
    <property type="entry name" value="TWO-COMPONENT RESPONSE REGULATOR"/>
    <property type="match status" value="1"/>
</dbReference>
<dbReference type="AlphaFoldDB" id="A0A6A3B2N0"/>
<evidence type="ECO:0000256" key="3">
    <source>
        <dbReference type="ARBA" id="ARBA00023012"/>
    </source>
</evidence>
<feature type="compositionally biased region" description="Polar residues" evidence="10">
    <location>
        <begin position="464"/>
        <end position="479"/>
    </location>
</feature>
<feature type="compositionally biased region" description="Polar residues" evidence="10">
    <location>
        <begin position="246"/>
        <end position="258"/>
    </location>
</feature>
<accession>A0A6A3B2N0</accession>
<evidence type="ECO:0000256" key="9">
    <source>
        <dbReference type="PROSITE-ProRule" id="PRU00357"/>
    </source>
</evidence>
<dbReference type="SUPFAM" id="SSF52172">
    <property type="entry name" value="CheY-like"/>
    <property type="match status" value="1"/>
</dbReference>
<dbReference type="GO" id="GO:0010017">
    <property type="term" value="P:red or far-red light signaling pathway"/>
    <property type="evidence" value="ECO:0007669"/>
    <property type="project" value="UniProtKB-ARBA"/>
</dbReference>
<gene>
    <name evidence="13" type="ORF">F3Y22_tig00110302pilonHSYRG00069</name>
</gene>
<dbReference type="GO" id="GO:0045892">
    <property type="term" value="P:negative regulation of DNA-templated transcription"/>
    <property type="evidence" value="ECO:0007669"/>
    <property type="project" value="UniProtKB-ARBA"/>
</dbReference>
<keyword evidence="14" id="KW-1185">Reference proteome</keyword>
<dbReference type="PROSITE" id="PS50110">
    <property type="entry name" value="RESPONSE_REGULATORY"/>
    <property type="match status" value="1"/>
</dbReference>
<feature type="compositionally biased region" description="Basic and acidic residues" evidence="10">
    <location>
        <begin position="209"/>
        <end position="225"/>
    </location>
</feature>
<feature type="compositionally biased region" description="Polar residues" evidence="10">
    <location>
        <begin position="440"/>
        <end position="449"/>
    </location>
</feature>
<keyword evidence="6" id="KW-0804">Transcription</keyword>
<evidence type="ECO:0000256" key="10">
    <source>
        <dbReference type="SAM" id="MobiDB-lite"/>
    </source>
</evidence>
<dbReference type="Proteomes" id="UP000436088">
    <property type="component" value="Unassembled WGS sequence"/>
</dbReference>
<protein>
    <submittedName>
        <fullName evidence="13">Pseudo-response regulator 7, putative isoform 4</fullName>
    </submittedName>
</protein>
<dbReference type="GO" id="GO:0005634">
    <property type="term" value="C:nucleus"/>
    <property type="evidence" value="ECO:0007669"/>
    <property type="project" value="UniProtKB-SubCell"/>
</dbReference>
<dbReference type="InterPro" id="IPR010402">
    <property type="entry name" value="CCT_domain"/>
</dbReference>
<dbReference type="Gene3D" id="3.40.50.2300">
    <property type="match status" value="1"/>
</dbReference>
<feature type="region of interest" description="Disordered" evidence="10">
    <location>
        <begin position="710"/>
        <end position="732"/>
    </location>
</feature>
<dbReference type="InterPro" id="IPR011006">
    <property type="entry name" value="CheY-like_superfamily"/>
</dbReference>
<feature type="compositionally biased region" description="Polar residues" evidence="10">
    <location>
        <begin position="226"/>
        <end position="236"/>
    </location>
</feature>
<feature type="region of interest" description="Disordered" evidence="10">
    <location>
        <begin position="175"/>
        <end position="258"/>
    </location>
</feature>
<dbReference type="GO" id="GO:0007623">
    <property type="term" value="P:circadian rhythm"/>
    <property type="evidence" value="ECO:0007669"/>
    <property type="project" value="UniProtKB-ARBA"/>
</dbReference>
<evidence type="ECO:0000256" key="4">
    <source>
        <dbReference type="ARBA" id="ARBA00023015"/>
    </source>
</evidence>
<comment type="caution">
    <text evidence="8">Lacks conserved residue(s) required for the propagation of feature annotation.</text>
</comment>
<evidence type="ECO:0000259" key="12">
    <source>
        <dbReference type="PROSITE" id="PS51017"/>
    </source>
</evidence>
<feature type="compositionally biased region" description="Low complexity" evidence="10">
    <location>
        <begin position="421"/>
        <end position="432"/>
    </location>
</feature>
<comment type="subcellular location">
    <subcellularLocation>
        <location evidence="1 9">Nucleus</location>
    </subcellularLocation>
</comment>
<dbReference type="FunFam" id="3.40.50.2300:FF:000214">
    <property type="entry name" value="Two-component response regulator-like PRR37"/>
    <property type="match status" value="1"/>
</dbReference>
<dbReference type="GO" id="GO:0000160">
    <property type="term" value="P:phosphorelay signal transduction system"/>
    <property type="evidence" value="ECO:0007669"/>
    <property type="project" value="UniProtKB-KW"/>
</dbReference>
<evidence type="ECO:0000256" key="1">
    <source>
        <dbReference type="ARBA" id="ARBA00004123"/>
    </source>
</evidence>
<evidence type="ECO:0000313" key="14">
    <source>
        <dbReference type="Proteomes" id="UP000436088"/>
    </source>
</evidence>
<keyword evidence="5" id="KW-0090">Biological rhythms</keyword>
<feature type="compositionally biased region" description="Basic and acidic residues" evidence="10">
    <location>
        <begin position="723"/>
        <end position="732"/>
    </location>
</feature>
<feature type="region of interest" description="Disordered" evidence="10">
    <location>
        <begin position="361"/>
        <end position="449"/>
    </location>
</feature>
<dbReference type="Pfam" id="PF00072">
    <property type="entry name" value="Response_reg"/>
    <property type="match status" value="1"/>
</dbReference>
<dbReference type="EMBL" id="VEPZ02000920">
    <property type="protein sequence ID" value="KAE8711200.1"/>
    <property type="molecule type" value="Genomic_DNA"/>
</dbReference>
<keyword evidence="7 9" id="KW-0539">Nucleus</keyword>
<reference evidence="13" key="1">
    <citation type="submission" date="2019-09" db="EMBL/GenBank/DDBJ databases">
        <title>Draft genome information of white flower Hibiscus syriacus.</title>
        <authorList>
            <person name="Kim Y.-M."/>
        </authorList>
    </citation>
    <scope>NUCLEOTIDE SEQUENCE [LARGE SCALE GENOMIC DNA]</scope>
    <source>
        <strain evidence="13">YM2019G1</strain>
    </source>
</reference>
<name>A0A6A3B2N0_HIBSY</name>
<organism evidence="13 14">
    <name type="scientific">Hibiscus syriacus</name>
    <name type="common">Rose of Sharon</name>
    <dbReference type="NCBI Taxonomy" id="106335"/>
    <lineage>
        <taxon>Eukaryota</taxon>
        <taxon>Viridiplantae</taxon>
        <taxon>Streptophyta</taxon>
        <taxon>Embryophyta</taxon>
        <taxon>Tracheophyta</taxon>
        <taxon>Spermatophyta</taxon>
        <taxon>Magnoliopsida</taxon>
        <taxon>eudicotyledons</taxon>
        <taxon>Gunneridae</taxon>
        <taxon>Pentapetalae</taxon>
        <taxon>rosids</taxon>
        <taxon>malvids</taxon>
        <taxon>Malvales</taxon>
        <taxon>Malvaceae</taxon>
        <taxon>Malvoideae</taxon>
        <taxon>Hibiscus</taxon>
    </lineage>
</organism>